<protein>
    <submittedName>
        <fullName evidence="2">Uncharacterized ACR, COG1993</fullName>
    </submittedName>
</protein>
<keyword evidence="3" id="KW-1185">Reference proteome</keyword>
<evidence type="ECO:0000313" key="3">
    <source>
        <dbReference type="Proteomes" id="UP000199450"/>
    </source>
</evidence>
<dbReference type="AlphaFoldDB" id="A0A1H7YK65"/>
<name>A0A1H7YK65_9FLAO</name>
<comment type="similarity">
    <text evidence="1">Belongs to the UPF0166 family.</text>
</comment>
<gene>
    <name evidence="2" type="ORF">SAMN05421856_103374</name>
</gene>
<dbReference type="EMBL" id="FOBV01000003">
    <property type="protein sequence ID" value="SEM46385.1"/>
    <property type="molecule type" value="Genomic_DNA"/>
</dbReference>
<dbReference type="Proteomes" id="UP000199450">
    <property type="component" value="Unassembled WGS sequence"/>
</dbReference>
<evidence type="ECO:0000256" key="1">
    <source>
        <dbReference type="ARBA" id="ARBA00010554"/>
    </source>
</evidence>
<accession>A0A1H7YK65</accession>
<proteinExistence type="inferred from homology"/>
<dbReference type="OrthoDB" id="954468at2"/>
<dbReference type="STRING" id="295069.SAMN05421856_103374"/>
<reference evidence="3" key="1">
    <citation type="submission" date="2016-10" db="EMBL/GenBank/DDBJ databases">
        <authorList>
            <person name="Varghese N."/>
            <person name="Submissions S."/>
        </authorList>
    </citation>
    <scope>NUCLEOTIDE SEQUENCE [LARGE SCALE GENOMIC DNA]</scope>
    <source>
        <strain evidence="3">DSM 17453</strain>
    </source>
</reference>
<dbReference type="SUPFAM" id="SSF54913">
    <property type="entry name" value="GlnB-like"/>
    <property type="match status" value="1"/>
</dbReference>
<dbReference type="Gene3D" id="3.30.70.120">
    <property type="match status" value="1"/>
</dbReference>
<dbReference type="InterPro" id="IPR015867">
    <property type="entry name" value="N-reg_PII/ATP_PRibTrfase_C"/>
</dbReference>
<dbReference type="Pfam" id="PF02641">
    <property type="entry name" value="DUF190"/>
    <property type="match status" value="1"/>
</dbReference>
<organism evidence="2 3">
    <name type="scientific">Chryseobacterium taichungense</name>
    <dbReference type="NCBI Taxonomy" id="295069"/>
    <lineage>
        <taxon>Bacteria</taxon>
        <taxon>Pseudomonadati</taxon>
        <taxon>Bacteroidota</taxon>
        <taxon>Flavobacteriia</taxon>
        <taxon>Flavobacteriales</taxon>
        <taxon>Weeksellaceae</taxon>
        <taxon>Chryseobacterium group</taxon>
        <taxon>Chryseobacterium</taxon>
    </lineage>
</organism>
<dbReference type="InterPro" id="IPR011322">
    <property type="entry name" value="N-reg_PII-like_a/b"/>
</dbReference>
<dbReference type="RefSeq" id="WP_089999580.1">
    <property type="nucleotide sequence ID" value="NZ_FOBV01000003.1"/>
</dbReference>
<sequence length="117" mass="13564">MENKPTVIARIYFEYGASLKKQSFWKKLWNNSLGEFLLKKARESNIEQANIFIAKSGYLNYKNITYNISELPPLNNPACLELVDSEIKINQFLELNQDNLKQAKIVLVHPNSEILFT</sequence>
<dbReference type="InterPro" id="IPR003793">
    <property type="entry name" value="UPF0166"/>
</dbReference>
<evidence type="ECO:0000313" key="2">
    <source>
        <dbReference type="EMBL" id="SEM46385.1"/>
    </source>
</evidence>